<feature type="compositionally biased region" description="Gly residues" evidence="1">
    <location>
        <begin position="155"/>
        <end position="164"/>
    </location>
</feature>
<feature type="region of interest" description="Disordered" evidence="1">
    <location>
        <begin position="126"/>
        <end position="187"/>
    </location>
</feature>
<evidence type="ECO:0000256" key="1">
    <source>
        <dbReference type="SAM" id="MobiDB-lite"/>
    </source>
</evidence>
<feature type="compositionally biased region" description="Basic and acidic residues" evidence="1">
    <location>
        <begin position="143"/>
        <end position="154"/>
    </location>
</feature>
<proteinExistence type="predicted"/>
<gene>
    <name evidence="3" type="ORF">B9Z19DRAFT_1119615</name>
</gene>
<dbReference type="EMBL" id="NESQ01000016">
    <property type="protein sequence ID" value="PUU83197.1"/>
    <property type="molecule type" value="Genomic_DNA"/>
</dbReference>
<comment type="caution">
    <text evidence="3">The sequence shown here is derived from an EMBL/GenBank/DDBJ whole genome shotgun (WGS) entry which is preliminary data.</text>
</comment>
<feature type="compositionally biased region" description="Basic and acidic residues" evidence="1">
    <location>
        <begin position="168"/>
        <end position="178"/>
    </location>
</feature>
<evidence type="ECO:0000256" key="2">
    <source>
        <dbReference type="SAM" id="Phobius"/>
    </source>
</evidence>
<dbReference type="Proteomes" id="UP000244722">
    <property type="component" value="Unassembled WGS sequence"/>
</dbReference>
<accession>A0A2T7A629</accession>
<name>A0A2T7A629_TUBBO</name>
<evidence type="ECO:0000313" key="3">
    <source>
        <dbReference type="EMBL" id="PUU83197.1"/>
    </source>
</evidence>
<feature type="transmembrane region" description="Helical" evidence="2">
    <location>
        <begin position="46"/>
        <end position="71"/>
    </location>
</feature>
<dbReference type="OrthoDB" id="5425359at2759"/>
<keyword evidence="4" id="KW-1185">Reference proteome</keyword>
<dbReference type="AlphaFoldDB" id="A0A2T7A629"/>
<organism evidence="3 4">
    <name type="scientific">Tuber borchii</name>
    <name type="common">White truffle</name>
    <dbReference type="NCBI Taxonomy" id="42251"/>
    <lineage>
        <taxon>Eukaryota</taxon>
        <taxon>Fungi</taxon>
        <taxon>Dikarya</taxon>
        <taxon>Ascomycota</taxon>
        <taxon>Pezizomycotina</taxon>
        <taxon>Pezizomycetes</taxon>
        <taxon>Pezizales</taxon>
        <taxon>Tuberaceae</taxon>
        <taxon>Tuber</taxon>
    </lineage>
</organism>
<keyword evidence="2" id="KW-0812">Transmembrane</keyword>
<sequence>MRTYEELLPRTLLPRVPLGSAGSLPPLTSPDYLPVEEYSRPLTTTFFSLGVVLCTVLFLALIICCAARLAGRIHEHRRVRMRDRQGLTSGRRMMMMRRLEVLRKGEVLGQETVIKIGTVVVAAEEEEGKGGKRDNIDENGGCDDGKKSGEDLEKGGGGGGGGGGGEEEGGRGGGRSEWDVSGYGEPPKYDAVGFNEKGEMIDAPCSLYPPGVKSMTNGLGMGVCW</sequence>
<reference evidence="3 4" key="1">
    <citation type="submission" date="2017-04" db="EMBL/GenBank/DDBJ databases">
        <title>Draft genome sequence of Tuber borchii Vittad., a whitish edible truffle.</title>
        <authorList>
            <consortium name="DOE Joint Genome Institute"/>
            <person name="Murat C."/>
            <person name="Kuo A."/>
            <person name="Barry K.W."/>
            <person name="Clum A."/>
            <person name="Dockter R.B."/>
            <person name="Fauchery L."/>
            <person name="Iotti M."/>
            <person name="Kohler A."/>
            <person name="Labutti K."/>
            <person name="Lindquist E.A."/>
            <person name="Lipzen A."/>
            <person name="Ohm R.A."/>
            <person name="Wang M."/>
            <person name="Grigoriev I.V."/>
            <person name="Zambonelli A."/>
            <person name="Martin F.M."/>
        </authorList>
    </citation>
    <scope>NUCLEOTIDE SEQUENCE [LARGE SCALE GENOMIC DNA]</scope>
    <source>
        <strain evidence="3 4">Tbo3840</strain>
    </source>
</reference>
<protein>
    <submittedName>
        <fullName evidence="3">Uncharacterized protein</fullName>
    </submittedName>
</protein>
<keyword evidence="2" id="KW-0472">Membrane</keyword>
<keyword evidence="2" id="KW-1133">Transmembrane helix</keyword>
<evidence type="ECO:0000313" key="4">
    <source>
        <dbReference type="Proteomes" id="UP000244722"/>
    </source>
</evidence>